<proteinExistence type="predicted"/>
<dbReference type="Proteomes" id="UP001307889">
    <property type="component" value="Chromosome 1"/>
</dbReference>
<protein>
    <submittedName>
        <fullName evidence="1">Uncharacterized protein</fullName>
    </submittedName>
</protein>
<organism evidence="1 2">
    <name type="scientific">Nesidiocoris tenuis</name>
    <dbReference type="NCBI Taxonomy" id="355587"/>
    <lineage>
        <taxon>Eukaryota</taxon>
        <taxon>Metazoa</taxon>
        <taxon>Ecdysozoa</taxon>
        <taxon>Arthropoda</taxon>
        <taxon>Hexapoda</taxon>
        <taxon>Insecta</taxon>
        <taxon>Pterygota</taxon>
        <taxon>Neoptera</taxon>
        <taxon>Paraneoptera</taxon>
        <taxon>Hemiptera</taxon>
        <taxon>Heteroptera</taxon>
        <taxon>Panheteroptera</taxon>
        <taxon>Cimicomorpha</taxon>
        <taxon>Miridae</taxon>
        <taxon>Dicyphina</taxon>
        <taxon>Nesidiocoris</taxon>
    </lineage>
</organism>
<accession>A0ABN7A7W8</accession>
<keyword evidence="2" id="KW-1185">Reference proteome</keyword>
<sequence length="717" mass="80827">MTLCFKHLQTGAPVVSNLQLYELEEGLMAAGFHGCRAYTFLLDHDPLTNRKVHSSRCTYHEYVIRDEILFLYRLAEKFFILDRKGCLHTLLCNSRDDDTGDIFDDPPQTGKSYGEVKSLVQVDVGRVEIMAACLIRTDFLAILSYCSTQSCCLLTIHSLPSFETVKTIEIRNHQIQIPEKAFMVYADVSDVEEHFVDNWLPHFRRDETNFGYLLILNCGNAICAVQLAESTSSVGFFFSWPYPAVFASFNAKIKDQSMGWSCLLLAFEDGAIVRLTAAGGQILNFASSFIKCAGYAGQAIATSNYSDSQMIPVEVGEPYIHPVKGVIAFCTLPTSSCHLLALTIFGELYLLNLTQQVDNIKRIVPEMSCFQETINNIAHLEELNHQISAQDRAINCLAIAQNCKNFKFRLDVQVVQILMKDHVFRVICQHLPGEGTVSAALNVQAQDWHIALVLARGPRRLVHVQRLSRDFKTNEPLDLMVRLSLEERYTSRNLDFDVSLIAFPNDGIYCPILPLGKVHLDVLSFVEPRTSLVLQSAPNSASRADYLADVLQSHKSDSFNKVKNREYKDWKLAMEIPTRKAPTGGVYSFEKITSKSQALWRSESWNEASCKSCWSFAVSGSKMSLDVKDQRVLELRGDNLGLVTQLKHAIFCLHNLPPPLSSVTDEKALIVAEDLLKNLEIMAFSKEEPSTADVFEIHSRKIEFLNDRFYNAVFHID</sequence>
<gene>
    <name evidence="1" type="ORF">NTJ_01070</name>
</gene>
<evidence type="ECO:0000313" key="2">
    <source>
        <dbReference type="Proteomes" id="UP001307889"/>
    </source>
</evidence>
<dbReference type="EMBL" id="AP028909">
    <property type="protein sequence ID" value="BES88265.1"/>
    <property type="molecule type" value="Genomic_DNA"/>
</dbReference>
<evidence type="ECO:0000313" key="1">
    <source>
        <dbReference type="EMBL" id="BES88265.1"/>
    </source>
</evidence>
<reference evidence="1 2" key="1">
    <citation type="submission" date="2023-09" db="EMBL/GenBank/DDBJ databases">
        <title>Nesidiocoris tenuis whole genome shotgun sequence.</title>
        <authorList>
            <person name="Shibata T."/>
            <person name="Shimoda M."/>
            <person name="Kobayashi T."/>
            <person name="Uehara T."/>
        </authorList>
    </citation>
    <scope>NUCLEOTIDE SEQUENCE [LARGE SCALE GENOMIC DNA]</scope>
    <source>
        <strain evidence="1 2">Japan</strain>
    </source>
</reference>
<name>A0ABN7A7W8_9HEMI</name>